<reference evidence="5 6" key="1">
    <citation type="journal article" date="2014" name="J Genomics">
        <title>Draft Genome Sequence of the Extremely Halophilic Phototrophic Purple Sulfur Bacterium Halorhodospira halochloris.</title>
        <authorList>
            <person name="Singh K.S."/>
            <person name="Kirksey J."/>
            <person name="Hoff W.D."/>
            <person name="Deole R."/>
        </authorList>
    </citation>
    <scope>NUCLEOTIDE SEQUENCE [LARGE SCALE GENOMIC DNA]</scope>
    <source>
        <strain evidence="5 6">A</strain>
    </source>
</reference>
<dbReference type="OrthoDB" id="9805337at2"/>
<dbReference type="AlphaFoldDB" id="W8L9H1"/>
<dbReference type="EMBL" id="CP007268">
    <property type="protein sequence ID" value="AHK80475.1"/>
    <property type="molecule type" value="Genomic_DNA"/>
</dbReference>
<accession>W8L9H1</accession>
<keyword evidence="2" id="KW-0784">Thiamine biosynthesis</keyword>
<proteinExistence type="predicted"/>
<dbReference type="GO" id="GO:0009228">
    <property type="term" value="P:thiamine biosynthetic process"/>
    <property type="evidence" value="ECO:0007669"/>
    <property type="project" value="UniProtKB-KW"/>
</dbReference>
<comment type="pathway">
    <text evidence="1">Cofactor biosynthesis; thiamine diphosphate biosynthesis.</text>
</comment>
<reference evidence="6" key="2">
    <citation type="submission" date="2014-02" db="EMBL/GenBank/DDBJ databases">
        <title>Draft Genome Sequence of extremely halophilic bacteria Halorhodospira halochloris.</title>
        <authorList>
            <person name="Singh K.S."/>
        </authorList>
    </citation>
    <scope>NUCLEOTIDE SEQUENCE [LARGE SCALE GENOMIC DNA]</scope>
    <source>
        <strain evidence="6">A</strain>
    </source>
</reference>
<dbReference type="Gene3D" id="3.30.9.10">
    <property type="entry name" value="D-Amino Acid Oxidase, subunit A, domain 2"/>
    <property type="match status" value="1"/>
</dbReference>
<dbReference type="PANTHER" id="PTHR13847">
    <property type="entry name" value="SARCOSINE DEHYDROGENASE-RELATED"/>
    <property type="match status" value="1"/>
</dbReference>
<dbReference type="GO" id="GO:0009229">
    <property type="term" value="P:thiamine diphosphate biosynthetic process"/>
    <property type="evidence" value="ECO:0007669"/>
    <property type="project" value="UniProtKB-UniPathway"/>
</dbReference>
<dbReference type="RefSeq" id="WP_025283042.1">
    <property type="nucleotide sequence ID" value="NZ_CP007268.1"/>
</dbReference>
<dbReference type="GO" id="GO:0005737">
    <property type="term" value="C:cytoplasm"/>
    <property type="evidence" value="ECO:0007669"/>
    <property type="project" value="TreeGrafter"/>
</dbReference>
<dbReference type="PANTHER" id="PTHR13847:SF289">
    <property type="entry name" value="GLYCINE OXIDASE"/>
    <property type="match status" value="1"/>
</dbReference>
<keyword evidence="3" id="KW-0560">Oxidoreductase</keyword>
<name>W8L9H1_9GAMM</name>
<dbReference type="GO" id="GO:0016491">
    <property type="term" value="F:oxidoreductase activity"/>
    <property type="evidence" value="ECO:0007669"/>
    <property type="project" value="UniProtKB-KW"/>
</dbReference>
<evidence type="ECO:0000256" key="3">
    <source>
        <dbReference type="ARBA" id="ARBA00023002"/>
    </source>
</evidence>
<evidence type="ECO:0000313" key="6">
    <source>
        <dbReference type="Proteomes" id="UP000019442"/>
    </source>
</evidence>
<gene>
    <name evidence="5" type="ORF">M911_16545</name>
</gene>
<dbReference type="KEGG" id="hhc:M911_16545"/>
<dbReference type="Pfam" id="PF01266">
    <property type="entry name" value="DAO"/>
    <property type="match status" value="1"/>
</dbReference>
<feature type="domain" description="FAD dependent oxidoreductase" evidence="4">
    <location>
        <begin position="3"/>
        <end position="343"/>
    </location>
</feature>
<dbReference type="InterPro" id="IPR036188">
    <property type="entry name" value="FAD/NAD-bd_sf"/>
</dbReference>
<dbReference type="Gene3D" id="3.50.50.60">
    <property type="entry name" value="FAD/NAD(P)-binding domain"/>
    <property type="match status" value="1"/>
</dbReference>
<organism evidence="5 6">
    <name type="scientific">Ectothiorhodospira haloalkaliphila</name>
    <dbReference type="NCBI Taxonomy" id="421628"/>
    <lineage>
        <taxon>Bacteria</taxon>
        <taxon>Pseudomonadati</taxon>
        <taxon>Pseudomonadota</taxon>
        <taxon>Gammaproteobacteria</taxon>
        <taxon>Chromatiales</taxon>
        <taxon>Ectothiorhodospiraceae</taxon>
        <taxon>Ectothiorhodospira</taxon>
    </lineage>
</organism>
<protein>
    <submittedName>
        <fullName evidence="5">D-amino acid oxidase</fullName>
    </submittedName>
</protein>
<keyword evidence="6" id="KW-1185">Reference proteome</keyword>
<evidence type="ECO:0000256" key="1">
    <source>
        <dbReference type="ARBA" id="ARBA00004948"/>
    </source>
</evidence>
<evidence type="ECO:0000313" key="5">
    <source>
        <dbReference type="EMBL" id="AHK80475.1"/>
    </source>
</evidence>
<sequence>MTDCIVVGGGLIGMLSARMLHDQGLDVTLLDRQEPGQEASWAGGGILSPLYPWRFPDPVTHLASLTQAAFPSFADELLQETGEDPQWTQNGLLVLDPGQWDVAQAWARRWPDVQLEALDQPAVHGCEPALAEGFDQGVWMPRVAQVRNPRLMRALQHSLVRRGVDIRPRTPVSGFRVRSGRVTGVITEQGELLAERVVVAGGAWTGGLLLSLGAPPIEPVRGQMILFRGPPGLLSRMVLNDDQYIIPRRDGHVLAGSSLERVGFDKSITEAAAQTFREAAARLVPALADLPIEKHWAGLRPGSPQGIPYIGPHPEVEGLFVNAGHYRNGVVMSIGACRLLTDLIMGHAPICDPSPYRIDRADFSVRRSNAN</sequence>
<dbReference type="SUPFAM" id="SSF54373">
    <property type="entry name" value="FAD-linked reductases, C-terminal domain"/>
    <property type="match status" value="1"/>
</dbReference>
<evidence type="ECO:0000256" key="2">
    <source>
        <dbReference type="ARBA" id="ARBA00022977"/>
    </source>
</evidence>
<dbReference type="HOGENOM" id="CLU_007884_4_5_6"/>
<dbReference type="InterPro" id="IPR006076">
    <property type="entry name" value="FAD-dep_OxRdtase"/>
</dbReference>
<dbReference type="NCBIfam" id="TIGR02352">
    <property type="entry name" value="thiamin_ThiO"/>
    <property type="match status" value="1"/>
</dbReference>
<dbReference type="GO" id="GO:0050660">
    <property type="term" value="F:flavin adenine dinucleotide binding"/>
    <property type="evidence" value="ECO:0007669"/>
    <property type="project" value="InterPro"/>
</dbReference>
<dbReference type="UniPathway" id="UPA00060"/>
<dbReference type="SUPFAM" id="SSF51905">
    <property type="entry name" value="FAD/NAD(P)-binding domain"/>
    <property type="match status" value="1"/>
</dbReference>
<evidence type="ECO:0000259" key="4">
    <source>
        <dbReference type="Pfam" id="PF01266"/>
    </source>
</evidence>
<dbReference type="Proteomes" id="UP000019442">
    <property type="component" value="Chromosome"/>
</dbReference>
<dbReference type="InterPro" id="IPR012727">
    <property type="entry name" value="Gly_oxidase_ThiO"/>
</dbReference>